<dbReference type="Pfam" id="PF09754">
    <property type="entry name" value="PAC2"/>
    <property type="match status" value="1"/>
</dbReference>
<dbReference type="STRING" id="1431546.CAQU_07310"/>
<dbReference type="Proteomes" id="UP000185478">
    <property type="component" value="Chromosome"/>
</dbReference>
<keyword evidence="3" id="KW-1185">Reference proteome</keyword>
<dbReference type="OrthoDB" id="3733464at2"/>
<dbReference type="InterPro" id="IPR019151">
    <property type="entry name" value="Proteasome_assmbl_chaperone_2"/>
</dbReference>
<dbReference type="Gene3D" id="1.10.287.100">
    <property type="match status" value="1"/>
</dbReference>
<evidence type="ECO:0008006" key="4">
    <source>
        <dbReference type="Google" id="ProtNLM"/>
    </source>
</evidence>
<dbReference type="AlphaFoldDB" id="A0A1L7CGA7"/>
<dbReference type="InterPro" id="IPR038389">
    <property type="entry name" value="PSMG2_sf"/>
</dbReference>
<evidence type="ECO:0000313" key="2">
    <source>
        <dbReference type="EMBL" id="APT84901.1"/>
    </source>
</evidence>
<dbReference type="EMBL" id="CP009245">
    <property type="protein sequence ID" value="APT84901.1"/>
    <property type="molecule type" value="Genomic_DNA"/>
</dbReference>
<dbReference type="KEGG" id="caqu:CAQU_07310"/>
<name>A0A1L7CGA7_9CORY</name>
<dbReference type="InterPro" id="IPR008492">
    <property type="entry name" value="Rv2714-like"/>
</dbReference>
<protein>
    <recommendedName>
        <fullName evidence="4">Proteasome protein</fullName>
    </recommendedName>
</protein>
<dbReference type="PIRSF" id="PIRSF028754">
    <property type="entry name" value="UCP028754"/>
    <property type="match status" value="1"/>
</dbReference>
<gene>
    <name evidence="2" type="ORF">CAQU_07310</name>
</gene>
<proteinExistence type="predicted"/>
<organism evidence="2 3">
    <name type="scientific">Corynebacterium aquilae DSM 44791</name>
    <dbReference type="NCBI Taxonomy" id="1431546"/>
    <lineage>
        <taxon>Bacteria</taxon>
        <taxon>Bacillati</taxon>
        <taxon>Actinomycetota</taxon>
        <taxon>Actinomycetes</taxon>
        <taxon>Mycobacteriales</taxon>
        <taxon>Corynebacteriaceae</taxon>
        <taxon>Corynebacterium</taxon>
    </lineage>
</organism>
<dbReference type="Gene3D" id="3.40.50.10900">
    <property type="entry name" value="PAC-like subunit"/>
    <property type="match status" value="1"/>
</dbReference>
<reference evidence="2 3" key="1">
    <citation type="submission" date="2014-08" db="EMBL/GenBank/DDBJ databases">
        <title>Complete genome sequence of Corynebacterium aquilae S-613T(T) (=DSM 44791(T)), isolated from the choana of a healthy golden eagle.</title>
        <authorList>
            <person name="Ruckert C."/>
            <person name="Albersmeier A."/>
            <person name="Winkler A."/>
            <person name="Kalinowski J."/>
        </authorList>
    </citation>
    <scope>NUCLEOTIDE SEQUENCE [LARGE SCALE GENOMIC DNA]</scope>
    <source>
        <strain evidence="2 3">S-613</strain>
    </source>
</reference>
<sequence>MSDSSRRMYELAFPRPAVDDQGEGPVLVVALQGYADAGNSIRISNSHLLQALENATIASFTMDELIDYRARRPATTLKDNQVVDVESLELTLRVVKDLSNRPFLLLSGVEPDFRWDAFTDAVSGFVDNYGVSSVLFLYGAAMNVPHTRPLVVSAHGNAPELWANAISLDAQMTIPGSAQLTLEHALMQQGTPVCGFTAHVPHYLGAGDYPAAALGLLTAVSESGDLDLPLKVLQQDASRAQEQINRELGDHVELTPIISQLEQAFDDEVSRRKNQAEIARAEENIPTADELGDLAESFLASVDIDDVSFPPPPEDSDEDTRE</sequence>
<dbReference type="SUPFAM" id="SSF159659">
    <property type="entry name" value="Cgl1923-like"/>
    <property type="match status" value="1"/>
</dbReference>
<feature type="region of interest" description="Disordered" evidence="1">
    <location>
        <begin position="302"/>
        <end position="322"/>
    </location>
</feature>
<evidence type="ECO:0000313" key="3">
    <source>
        <dbReference type="Proteomes" id="UP000185478"/>
    </source>
</evidence>
<accession>A0A1L7CGA7</accession>
<evidence type="ECO:0000256" key="1">
    <source>
        <dbReference type="SAM" id="MobiDB-lite"/>
    </source>
</evidence>
<dbReference type="RefSeq" id="WP_075726456.1">
    <property type="nucleotide sequence ID" value="NZ_CP009245.1"/>
</dbReference>